<keyword evidence="2" id="KW-0812">Transmembrane</keyword>
<dbReference type="EMBL" id="JAPTYD010000004">
    <property type="protein sequence ID" value="MCZ0960983.1"/>
    <property type="molecule type" value="Genomic_DNA"/>
</dbReference>
<gene>
    <name evidence="3" type="ORF">OU682_05045</name>
</gene>
<feature type="region of interest" description="Disordered" evidence="1">
    <location>
        <begin position="1"/>
        <end position="32"/>
    </location>
</feature>
<name>A0ABT4J3N1_9RHOB</name>
<feature type="transmembrane region" description="Helical" evidence="2">
    <location>
        <begin position="43"/>
        <end position="66"/>
    </location>
</feature>
<comment type="caution">
    <text evidence="3">The sequence shown here is derived from an EMBL/GenBank/DDBJ whole genome shotgun (WGS) entry which is preliminary data.</text>
</comment>
<keyword evidence="2" id="KW-0472">Membrane</keyword>
<organism evidence="3 4">
    <name type="scientific">Paracoccus benzoatiresistens</name>
    <dbReference type="NCBI Taxonomy" id="2997341"/>
    <lineage>
        <taxon>Bacteria</taxon>
        <taxon>Pseudomonadati</taxon>
        <taxon>Pseudomonadota</taxon>
        <taxon>Alphaproteobacteria</taxon>
        <taxon>Rhodobacterales</taxon>
        <taxon>Paracoccaceae</taxon>
        <taxon>Paracoccus</taxon>
    </lineage>
</organism>
<reference evidence="3" key="1">
    <citation type="submission" date="2022-12" db="EMBL/GenBank/DDBJ databases">
        <title>Paracoccus sp. EF6 isolated from a lake water.</title>
        <authorList>
            <person name="Liu H."/>
        </authorList>
    </citation>
    <scope>NUCLEOTIDE SEQUENCE</scope>
    <source>
        <strain evidence="3">EF6</strain>
    </source>
</reference>
<sequence>MPSTTEDGDKKTEGGPIDRSAGAAGEPSDTDYVRAPAPVRNRLAWQVLVWPVAMILLVIIGAIWALSR</sequence>
<protein>
    <submittedName>
        <fullName evidence="3">Uncharacterized protein</fullName>
    </submittedName>
</protein>
<evidence type="ECO:0000313" key="4">
    <source>
        <dbReference type="Proteomes" id="UP001149822"/>
    </source>
</evidence>
<evidence type="ECO:0000256" key="1">
    <source>
        <dbReference type="SAM" id="MobiDB-lite"/>
    </source>
</evidence>
<dbReference type="Proteomes" id="UP001149822">
    <property type="component" value="Unassembled WGS sequence"/>
</dbReference>
<proteinExistence type="predicted"/>
<accession>A0ABT4J3N1</accession>
<evidence type="ECO:0000313" key="3">
    <source>
        <dbReference type="EMBL" id="MCZ0960983.1"/>
    </source>
</evidence>
<dbReference type="RefSeq" id="WP_268940986.1">
    <property type="nucleotide sequence ID" value="NZ_JAPTYD010000004.1"/>
</dbReference>
<keyword evidence="4" id="KW-1185">Reference proteome</keyword>
<keyword evidence="2" id="KW-1133">Transmembrane helix</keyword>
<evidence type="ECO:0000256" key="2">
    <source>
        <dbReference type="SAM" id="Phobius"/>
    </source>
</evidence>